<dbReference type="Proteomes" id="UP001054837">
    <property type="component" value="Unassembled WGS sequence"/>
</dbReference>
<sequence length="94" mass="10620">MSLLHRIVRNYSCFYLSRLTDTRFSKETKNFEKANIHSDVIECNGGAFSPLSRAILIHLAIKAELQSRINLPIALPKVISRFLHFGDPLCCAST</sequence>
<evidence type="ECO:0000313" key="2">
    <source>
        <dbReference type="Proteomes" id="UP001054837"/>
    </source>
</evidence>
<reference evidence="1 2" key="1">
    <citation type="submission" date="2021-06" db="EMBL/GenBank/DDBJ databases">
        <title>Caerostris darwini draft genome.</title>
        <authorList>
            <person name="Kono N."/>
            <person name="Arakawa K."/>
        </authorList>
    </citation>
    <scope>NUCLEOTIDE SEQUENCE [LARGE SCALE GENOMIC DNA]</scope>
</reference>
<dbReference type="EMBL" id="BPLQ01005627">
    <property type="protein sequence ID" value="GIY16045.1"/>
    <property type="molecule type" value="Genomic_DNA"/>
</dbReference>
<evidence type="ECO:0000313" key="1">
    <source>
        <dbReference type="EMBL" id="GIY16045.1"/>
    </source>
</evidence>
<organism evidence="1 2">
    <name type="scientific">Caerostris darwini</name>
    <dbReference type="NCBI Taxonomy" id="1538125"/>
    <lineage>
        <taxon>Eukaryota</taxon>
        <taxon>Metazoa</taxon>
        <taxon>Ecdysozoa</taxon>
        <taxon>Arthropoda</taxon>
        <taxon>Chelicerata</taxon>
        <taxon>Arachnida</taxon>
        <taxon>Araneae</taxon>
        <taxon>Araneomorphae</taxon>
        <taxon>Entelegynae</taxon>
        <taxon>Araneoidea</taxon>
        <taxon>Araneidae</taxon>
        <taxon>Caerostris</taxon>
    </lineage>
</organism>
<dbReference type="AlphaFoldDB" id="A0AAV4R3J8"/>
<comment type="caution">
    <text evidence="1">The sequence shown here is derived from an EMBL/GenBank/DDBJ whole genome shotgun (WGS) entry which is preliminary data.</text>
</comment>
<keyword evidence="2" id="KW-1185">Reference proteome</keyword>
<accession>A0AAV4R3J8</accession>
<proteinExistence type="predicted"/>
<protein>
    <submittedName>
        <fullName evidence="1">Uncharacterized protein</fullName>
    </submittedName>
</protein>
<gene>
    <name evidence="1" type="ORF">CDAR_302411</name>
</gene>
<name>A0AAV4R3J8_9ARAC</name>